<organism evidence="2 3">
    <name type="scientific">Sulfurisphaera ohwakuensis</name>
    <dbReference type="NCBI Taxonomy" id="69656"/>
    <lineage>
        <taxon>Archaea</taxon>
        <taxon>Thermoproteota</taxon>
        <taxon>Thermoprotei</taxon>
        <taxon>Sulfolobales</taxon>
        <taxon>Sulfolobaceae</taxon>
        <taxon>Sulfurisphaera</taxon>
    </lineage>
</organism>
<evidence type="ECO:0000313" key="3">
    <source>
        <dbReference type="Proteomes" id="UP000427373"/>
    </source>
</evidence>
<name>A0A650CG74_SULOH</name>
<proteinExistence type="predicted"/>
<feature type="domain" description="NurA" evidence="1">
    <location>
        <begin position="73"/>
        <end position="345"/>
    </location>
</feature>
<dbReference type="KEGG" id="soh:D1869_05760"/>
<dbReference type="AlphaFoldDB" id="A0A650CG74"/>
<keyword evidence="3" id="KW-1185">Reference proteome</keyword>
<dbReference type="Pfam" id="PF09376">
    <property type="entry name" value="NurA"/>
    <property type="match status" value="1"/>
</dbReference>
<sequence>MFLIKTYFVPSSAYEIKKKVEKIGKQISIIKGKITGVVDISGNPDHPLFEAETTVSNVNENIFHKIEEKKENISIASIDSSSRYLRDPSVNMVFVGLGVYSNIKGIKVGPFDIDINFMAIGTFEDLLKEFNPESGVRVKNYVNKYFTEDYRIDDIADELRLEAENAGLKENRDTHDLVIVDGPLFPTPLELSELELQSEGRKRHQEAYLQLTKDRIAILRNNVVGVVKRLETSQKLYKVDKVKQLLGIRYPINDAEILNQIRIKTGFKQGLLGPFKIEFNSKYFDAPTRYAYYLVLTNPIGMSSYCRIESLSLNSLEELTPHIVNRISERLIPTYIEIADNLSKRVSASLFITAYQILSRIISVVHDDKLTYYNEVRSLSESLLQHQRTLLT</sequence>
<evidence type="ECO:0000313" key="2">
    <source>
        <dbReference type="EMBL" id="QGR16748.1"/>
    </source>
</evidence>
<dbReference type="InterPro" id="IPR018977">
    <property type="entry name" value="NurA_domain"/>
</dbReference>
<dbReference type="SMART" id="SM00933">
    <property type="entry name" value="NurA"/>
    <property type="match status" value="1"/>
</dbReference>
<protein>
    <recommendedName>
        <fullName evidence="1">NurA domain-containing protein</fullName>
    </recommendedName>
</protein>
<reference evidence="2 3" key="1">
    <citation type="submission" date="2019-10" db="EMBL/GenBank/DDBJ databases">
        <title>Genome Sequences from Six Type Strain Members of the Archaeal Family Sulfolobaceae: Acidianus ambivalens, Acidianus infernus, Metallosphaera prunae, Stygiolobus azoricus, Sulfolobus metallicus, and Sulfurisphaera ohwakuensis.</title>
        <authorList>
            <person name="Counts J.A."/>
            <person name="Kelly R.M."/>
        </authorList>
    </citation>
    <scope>NUCLEOTIDE SEQUENCE [LARGE SCALE GENOMIC DNA]</scope>
    <source>
        <strain evidence="2 3">TA-1</strain>
    </source>
</reference>
<evidence type="ECO:0000259" key="1">
    <source>
        <dbReference type="SMART" id="SM00933"/>
    </source>
</evidence>
<accession>A0A650CG74</accession>
<dbReference type="EMBL" id="CP045484">
    <property type="protein sequence ID" value="QGR16748.1"/>
    <property type="molecule type" value="Genomic_DNA"/>
</dbReference>
<dbReference type="Proteomes" id="UP000427373">
    <property type="component" value="Chromosome"/>
</dbReference>
<gene>
    <name evidence="2" type="ORF">D1869_05760</name>
</gene>